<dbReference type="Pfam" id="PF14541">
    <property type="entry name" value="TAXi_C"/>
    <property type="match status" value="1"/>
</dbReference>
<dbReference type="InterPro" id="IPR021109">
    <property type="entry name" value="Peptidase_aspartic_dom_sf"/>
</dbReference>
<accession>A0A6I9QQN6</accession>
<dbReference type="KEGG" id="egu:105039030"/>
<evidence type="ECO:0000256" key="7">
    <source>
        <dbReference type="PIRSR" id="PIRSR601461-1"/>
    </source>
</evidence>
<protein>
    <submittedName>
        <fullName evidence="11">Aspartyl protease family protein At5g10770-like</fullName>
    </submittedName>
</protein>
<dbReference type="InterPro" id="IPR001969">
    <property type="entry name" value="Aspartic_peptidase_AS"/>
</dbReference>
<gene>
    <name evidence="11" type="primary">LOC105039030</name>
</gene>
<dbReference type="InterPro" id="IPR032861">
    <property type="entry name" value="TAXi_N"/>
</dbReference>
<dbReference type="PROSITE" id="PS51767">
    <property type="entry name" value="PEPTIDASE_A1"/>
    <property type="match status" value="1"/>
</dbReference>
<dbReference type="FunFam" id="2.40.70.10:FF:000013">
    <property type="entry name" value="Aspartyl protease AED1"/>
    <property type="match status" value="1"/>
</dbReference>
<keyword evidence="5 8" id="KW-0378">Hydrolase</keyword>
<comment type="similarity">
    <text evidence="1 8">Belongs to the peptidase A1 family.</text>
</comment>
<dbReference type="InterPro" id="IPR001461">
    <property type="entry name" value="Aspartic_peptidase_A1"/>
</dbReference>
<dbReference type="Pfam" id="PF14543">
    <property type="entry name" value="TAXi_N"/>
    <property type="match status" value="1"/>
</dbReference>
<dbReference type="PRINTS" id="PR00792">
    <property type="entry name" value="PEPSIN"/>
</dbReference>
<dbReference type="Proteomes" id="UP000504607">
    <property type="component" value="Chromosome 2"/>
</dbReference>
<proteinExistence type="inferred from homology"/>
<dbReference type="PROSITE" id="PS00141">
    <property type="entry name" value="ASP_PROTEASE"/>
    <property type="match status" value="1"/>
</dbReference>
<reference evidence="11" key="1">
    <citation type="submission" date="2025-08" db="UniProtKB">
        <authorList>
            <consortium name="RefSeq"/>
        </authorList>
    </citation>
    <scope>IDENTIFICATION</scope>
</reference>
<dbReference type="SUPFAM" id="SSF50630">
    <property type="entry name" value="Acid proteases"/>
    <property type="match status" value="1"/>
</dbReference>
<dbReference type="CDD" id="cd05472">
    <property type="entry name" value="cnd41_like"/>
    <property type="match status" value="1"/>
</dbReference>
<keyword evidence="6" id="KW-1015">Disulfide bond</keyword>
<feature type="active site" evidence="7">
    <location>
        <position position="245"/>
    </location>
</feature>
<dbReference type="AlphaFoldDB" id="A0A6I9QQN6"/>
<feature type="active site" evidence="7">
    <location>
        <position position="49"/>
    </location>
</feature>
<sequence>MASHGPRGTQVQESQTSIPANLGSAFGTAEYVVTVGYGTPKKDQTVDFDTGSDVSWIQCQPCPDCYPQQENYFDPSQSSSYASIPCSSPQCSLSSRHGCFNSTCMYGVMYGDSSKTVGYLSRETLTLSPSEMVSSFIFGCGQANEGFVGKLAGLMGLGRGKLSLVSQTSQKFGSVFSYCLPPTAGSTGYLTFGEPTPSANISYTPMHTDTSRPTFYIVNLMAISVSGQQLAIQPSVFSSTVFILDSGTVITRLPPSAYQVLRSAFQSSMMNYRMREPSGILDTCYDENANVKPASVALHFEGNVTLNLDDSGILFDNCLAFAGNKEDSDLGIIGNVQQRTFEVVYDLAAEKIGFQPNACN</sequence>
<dbReference type="InterPro" id="IPR033873">
    <property type="entry name" value="CND41-like"/>
</dbReference>
<evidence type="ECO:0000256" key="2">
    <source>
        <dbReference type="ARBA" id="ARBA00022670"/>
    </source>
</evidence>
<evidence type="ECO:0000313" key="11">
    <source>
        <dbReference type="RefSeq" id="XP_010913303.2"/>
    </source>
</evidence>
<dbReference type="OrthoDB" id="2747330at2759"/>
<evidence type="ECO:0000256" key="5">
    <source>
        <dbReference type="ARBA" id="ARBA00022801"/>
    </source>
</evidence>
<evidence type="ECO:0000256" key="4">
    <source>
        <dbReference type="ARBA" id="ARBA00022750"/>
    </source>
</evidence>
<dbReference type="PANTHER" id="PTHR13683">
    <property type="entry name" value="ASPARTYL PROTEASES"/>
    <property type="match status" value="1"/>
</dbReference>
<evidence type="ECO:0000256" key="3">
    <source>
        <dbReference type="ARBA" id="ARBA00022729"/>
    </source>
</evidence>
<dbReference type="FunFam" id="2.40.70.10:FF:000021">
    <property type="entry name" value="Aspartyl protease AED1"/>
    <property type="match status" value="1"/>
</dbReference>
<dbReference type="Gene3D" id="2.40.70.10">
    <property type="entry name" value="Acid Proteases"/>
    <property type="match status" value="2"/>
</dbReference>
<keyword evidence="10" id="KW-1185">Reference proteome</keyword>
<keyword evidence="3" id="KW-0732">Signal</keyword>
<dbReference type="GO" id="GO:0004190">
    <property type="term" value="F:aspartic-type endopeptidase activity"/>
    <property type="evidence" value="ECO:0007669"/>
    <property type="project" value="UniProtKB-KW"/>
</dbReference>
<evidence type="ECO:0000256" key="1">
    <source>
        <dbReference type="ARBA" id="ARBA00007447"/>
    </source>
</evidence>
<evidence type="ECO:0000313" key="10">
    <source>
        <dbReference type="Proteomes" id="UP000504607"/>
    </source>
</evidence>
<keyword evidence="4 8" id="KW-0064">Aspartyl protease</keyword>
<dbReference type="InterPro" id="IPR033121">
    <property type="entry name" value="PEPTIDASE_A1"/>
</dbReference>
<evidence type="ECO:0000256" key="8">
    <source>
        <dbReference type="RuleBase" id="RU000454"/>
    </source>
</evidence>
<dbReference type="InterPro" id="IPR032799">
    <property type="entry name" value="TAXi_C"/>
</dbReference>
<feature type="domain" description="Peptidase A1" evidence="9">
    <location>
        <begin position="31"/>
        <end position="355"/>
    </location>
</feature>
<dbReference type="GO" id="GO:0006508">
    <property type="term" value="P:proteolysis"/>
    <property type="evidence" value="ECO:0007669"/>
    <property type="project" value="UniProtKB-KW"/>
</dbReference>
<dbReference type="RefSeq" id="XP_010913303.2">
    <property type="nucleotide sequence ID" value="XM_010915001.2"/>
</dbReference>
<dbReference type="PANTHER" id="PTHR13683:SF750">
    <property type="entry name" value="ASPARTYL PROTEASE AED1"/>
    <property type="match status" value="1"/>
</dbReference>
<evidence type="ECO:0000259" key="9">
    <source>
        <dbReference type="PROSITE" id="PS51767"/>
    </source>
</evidence>
<keyword evidence="2 8" id="KW-0645">Protease</keyword>
<organism evidence="10 11">
    <name type="scientific">Elaeis guineensis var. tenera</name>
    <name type="common">Oil palm</name>
    <dbReference type="NCBI Taxonomy" id="51953"/>
    <lineage>
        <taxon>Eukaryota</taxon>
        <taxon>Viridiplantae</taxon>
        <taxon>Streptophyta</taxon>
        <taxon>Embryophyta</taxon>
        <taxon>Tracheophyta</taxon>
        <taxon>Spermatophyta</taxon>
        <taxon>Magnoliopsida</taxon>
        <taxon>Liliopsida</taxon>
        <taxon>Arecaceae</taxon>
        <taxon>Arecoideae</taxon>
        <taxon>Cocoseae</taxon>
        <taxon>Elaeidinae</taxon>
        <taxon>Elaeis</taxon>
    </lineage>
</organism>
<dbReference type="InParanoid" id="A0A6I9QQN6"/>
<name>A0A6I9QQN6_ELAGV</name>
<evidence type="ECO:0000256" key="6">
    <source>
        <dbReference type="ARBA" id="ARBA00023157"/>
    </source>
</evidence>